<sequence length="223" mass="24886">MDEDVGQGKLYSPAHAIQVVKKRSSHKGDDEQEEEESNGRRIRRNVGVIKDRLLEKLSAAAVPTDALENARHFLETVVRDVRVAAHGLTMDALTRIKSHLSDFLPSLSPALAKKMVEDAEKEAAKQEEGDDEQQNKGQQQQGGSGNNKSASFMSAQHHPCLLHWLNRCQGSKLCKYVVQAPPPSLFLACFQRSYIYFESNLHPSDVSHICKQHAVLVHHCNES</sequence>
<gene>
    <name evidence="2" type="ORF">CK203_053675</name>
</gene>
<reference evidence="2 3" key="1">
    <citation type="journal article" date="2018" name="PLoS Genet.">
        <title>Population sequencing reveals clonal diversity and ancestral inbreeding in the grapevine cultivar Chardonnay.</title>
        <authorList>
            <person name="Roach M.J."/>
            <person name="Johnson D.L."/>
            <person name="Bohlmann J."/>
            <person name="van Vuuren H.J."/>
            <person name="Jones S.J."/>
            <person name="Pretorius I.S."/>
            <person name="Schmidt S.A."/>
            <person name="Borneman A.R."/>
        </authorList>
    </citation>
    <scope>NUCLEOTIDE SEQUENCE [LARGE SCALE GENOMIC DNA]</scope>
    <source>
        <strain evidence="3">cv. Chardonnay</strain>
        <tissue evidence="2">Leaf</tissue>
    </source>
</reference>
<proteinExistence type="predicted"/>
<evidence type="ECO:0000313" key="2">
    <source>
        <dbReference type="EMBL" id="RVW74984.1"/>
    </source>
</evidence>
<dbReference type="EMBL" id="QGNW01000359">
    <property type="protein sequence ID" value="RVW74984.1"/>
    <property type="molecule type" value="Genomic_DNA"/>
</dbReference>
<dbReference type="Proteomes" id="UP000288805">
    <property type="component" value="Unassembled WGS sequence"/>
</dbReference>
<dbReference type="OrthoDB" id="1194482at2759"/>
<feature type="region of interest" description="Disordered" evidence="1">
    <location>
        <begin position="117"/>
        <end position="151"/>
    </location>
</feature>
<protein>
    <submittedName>
        <fullName evidence="2">Uncharacterized protein</fullName>
    </submittedName>
</protein>
<organism evidence="2 3">
    <name type="scientific">Vitis vinifera</name>
    <name type="common">Grape</name>
    <dbReference type="NCBI Taxonomy" id="29760"/>
    <lineage>
        <taxon>Eukaryota</taxon>
        <taxon>Viridiplantae</taxon>
        <taxon>Streptophyta</taxon>
        <taxon>Embryophyta</taxon>
        <taxon>Tracheophyta</taxon>
        <taxon>Spermatophyta</taxon>
        <taxon>Magnoliopsida</taxon>
        <taxon>eudicotyledons</taxon>
        <taxon>Gunneridae</taxon>
        <taxon>Pentapetalae</taxon>
        <taxon>rosids</taxon>
        <taxon>Vitales</taxon>
        <taxon>Vitaceae</taxon>
        <taxon>Viteae</taxon>
        <taxon>Vitis</taxon>
    </lineage>
</organism>
<dbReference type="AlphaFoldDB" id="A0A438GRZ6"/>
<name>A0A438GRZ6_VITVI</name>
<evidence type="ECO:0000256" key="1">
    <source>
        <dbReference type="SAM" id="MobiDB-lite"/>
    </source>
</evidence>
<feature type="region of interest" description="Disordered" evidence="1">
    <location>
        <begin position="1"/>
        <end position="40"/>
    </location>
</feature>
<feature type="compositionally biased region" description="Basic and acidic residues" evidence="1">
    <location>
        <begin position="117"/>
        <end position="127"/>
    </location>
</feature>
<evidence type="ECO:0000313" key="3">
    <source>
        <dbReference type="Proteomes" id="UP000288805"/>
    </source>
</evidence>
<accession>A0A438GRZ6</accession>
<comment type="caution">
    <text evidence="2">The sequence shown here is derived from an EMBL/GenBank/DDBJ whole genome shotgun (WGS) entry which is preliminary data.</text>
</comment>